<name>A0AA39ADP6_VITRO</name>
<feature type="domain" description="Kinetochore protein Ndc80 CH" evidence="11">
    <location>
        <begin position="51"/>
        <end position="127"/>
    </location>
</feature>
<reference evidence="12 13" key="1">
    <citation type="journal article" date="2023" name="BMC Biotechnol.">
        <title>Vitis rotundifolia cv Carlos genome sequencing.</title>
        <authorList>
            <person name="Huff M."/>
            <person name="Hulse-Kemp A."/>
            <person name="Scheffler B."/>
            <person name="Youngblood R."/>
            <person name="Simpson S."/>
            <person name="Babiker E."/>
            <person name="Staton M."/>
        </authorList>
    </citation>
    <scope>NUCLEOTIDE SEQUENCE [LARGE SCALE GENOMIC DNA]</scope>
    <source>
        <tissue evidence="12">Leaf</tissue>
    </source>
</reference>
<keyword evidence="13" id="KW-1185">Reference proteome</keyword>
<evidence type="ECO:0000256" key="4">
    <source>
        <dbReference type="ARBA" id="ARBA00022776"/>
    </source>
</evidence>
<evidence type="ECO:0000256" key="8">
    <source>
        <dbReference type="RuleBase" id="RU368072"/>
    </source>
</evidence>
<dbReference type="EMBL" id="JARBHA010000003">
    <property type="protein sequence ID" value="KAJ9705617.1"/>
    <property type="molecule type" value="Genomic_DNA"/>
</dbReference>
<evidence type="ECO:0000256" key="5">
    <source>
        <dbReference type="ARBA" id="ARBA00023054"/>
    </source>
</evidence>
<dbReference type="InterPro" id="IPR055307">
    <property type="entry name" value="NDC80_plants"/>
</dbReference>
<dbReference type="InterPro" id="IPR055260">
    <property type="entry name" value="Ndc80_CH"/>
</dbReference>
<dbReference type="GO" id="GO:0051301">
    <property type="term" value="P:cell division"/>
    <property type="evidence" value="ECO:0007669"/>
    <property type="project" value="UniProtKB-UniRule"/>
</dbReference>
<comment type="subunit">
    <text evidence="8">Component of the NDC80 complex.</text>
</comment>
<sequence>MKATGCRRPKDSIRLPPPPPPFFRQQPPFLPWNRSFAGNALIDWSYQLSAINSFLASHSSPLSLKPPLPSAKDISETLKFLISQLNFPTTKLEDDLPILLKHLNYPIKLNKSPSFLVAMHWLVQIVLYNDHLVSNLQCFENTFVYALDSYLHYIRGDDDGMEVVDREFIGKLEKERDAVAAGVKALEKEVAERERRLEELRLRPSAKEVVEKERGVLEKDVKIASVEKILEEKEKDLGVKVEENNRICKENEELKKRVELMKRELQAVERDITEAEVARNGWEEKSWDLDSTIGHKFKELEALSIECNQVLRRLKLGNGLEYVLNAEGSSPAEVLGIDYKSTLKPTLDSSADDINKSSMSKLEELISLRQQLVENAAKIEAKRNRLAALQSSSDEVSELELIFLVQQLCIYIPLMKNRKLCLFYVLLGCQQEQPDFHFVFLKILKKGKSIGDVRSRLTLGDKNFREDDESSTHKILKDIPKYLWYK</sequence>
<protein>
    <recommendedName>
        <fullName evidence="8">Kinetochore protein NDC80</fullName>
    </recommendedName>
</protein>
<keyword evidence="2 8" id="KW-0158">Chromosome</keyword>
<keyword evidence="8" id="KW-0995">Kinetochore</keyword>
<dbReference type="PANTHER" id="PTHR46681">
    <property type="entry name" value="KINETOCHORE PROTEIN NDC80 HOMOLOG"/>
    <property type="match status" value="1"/>
</dbReference>
<dbReference type="AlphaFoldDB" id="A0AA39ADP6"/>
<evidence type="ECO:0000256" key="3">
    <source>
        <dbReference type="ARBA" id="ARBA00022618"/>
    </source>
</evidence>
<evidence type="ECO:0000256" key="10">
    <source>
        <dbReference type="SAM" id="MobiDB-lite"/>
    </source>
</evidence>
<keyword evidence="5 9" id="KW-0175">Coiled coil</keyword>
<comment type="function">
    <text evidence="8">Acts as a component of the essential kinetochore-associated NDC80 complex, which is required for chromosome segregation and spindle checkpoint activity.</text>
</comment>
<evidence type="ECO:0000256" key="1">
    <source>
        <dbReference type="ARBA" id="ARBA00007050"/>
    </source>
</evidence>
<organism evidence="12 13">
    <name type="scientific">Vitis rotundifolia</name>
    <name type="common">Muscadine grape</name>
    <dbReference type="NCBI Taxonomy" id="103349"/>
    <lineage>
        <taxon>Eukaryota</taxon>
        <taxon>Viridiplantae</taxon>
        <taxon>Streptophyta</taxon>
        <taxon>Embryophyta</taxon>
        <taxon>Tracheophyta</taxon>
        <taxon>Spermatophyta</taxon>
        <taxon>Magnoliopsida</taxon>
        <taxon>eudicotyledons</taxon>
        <taxon>Gunneridae</taxon>
        <taxon>Pentapetalae</taxon>
        <taxon>rosids</taxon>
        <taxon>Vitales</taxon>
        <taxon>Vitaceae</taxon>
        <taxon>Viteae</taxon>
        <taxon>Vitis</taxon>
    </lineage>
</organism>
<keyword evidence="4 8" id="KW-0498">Mitosis</keyword>
<feature type="coiled-coil region" evidence="9">
    <location>
        <begin position="362"/>
        <end position="389"/>
    </location>
</feature>
<dbReference type="Pfam" id="PF03801">
    <property type="entry name" value="Ndc80_HEC"/>
    <property type="match status" value="1"/>
</dbReference>
<dbReference type="GO" id="GO:0031262">
    <property type="term" value="C:Ndc80 complex"/>
    <property type="evidence" value="ECO:0007669"/>
    <property type="project" value="UniProtKB-UniRule"/>
</dbReference>
<keyword evidence="3 8" id="KW-0132">Cell division</keyword>
<keyword evidence="7 8" id="KW-0137">Centromere</keyword>
<dbReference type="GO" id="GO:0051315">
    <property type="term" value="P:attachment of mitotic spindle microtubules to kinetochore"/>
    <property type="evidence" value="ECO:0007669"/>
    <property type="project" value="UniProtKB-UniRule"/>
</dbReference>
<accession>A0AA39ADP6</accession>
<comment type="subcellular location">
    <subcellularLocation>
        <location evidence="8">Chromosome</location>
        <location evidence="8">Centromere</location>
        <location evidence="8">Kinetochore</location>
    </subcellularLocation>
    <subcellularLocation>
        <location evidence="8">Nucleus</location>
    </subcellularLocation>
</comment>
<keyword evidence="8" id="KW-0539">Nucleus</keyword>
<gene>
    <name evidence="12" type="ORF">PVL29_003604</name>
</gene>
<evidence type="ECO:0000256" key="7">
    <source>
        <dbReference type="ARBA" id="ARBA00023328"/>
    </source>
</evidence>
<comment type="caution">
    <text evidence="12">The sequence shown here is derived from an EMBL/GenBank/DDBJ whole genome shotgun (WGS) entry which is preliminary data.</text>
</comment>
<dbReference type="Gene3D" id="1.10.418.30">
    <property type="entry name" value="Ncd80 complex, Ncd80 subunit"/>
    <property type="match status" value="1"/>
</dbReference>
<proteinExistence type="inferred from homology"/>
<dbReference type="PANTHER" id="PTHR46681:SF1">
    <property type="entry name" value="KINETOCHORE PROTEIN NDC80 HOMOLOG"/>
    <property type="match status" value="1"/>
</dbReference>
<evidence type="ECO:0000313" key="13">
    <source>
        <dbReference type="Proteomes" id="UP001168098"/>
    </source>
</evidence>
<evidence type="ECO:0000313" key="12">
    <source>
        <dbReference type="EMBL" id="KAJ9705617.1"/>
    </source>
</evidence>
<dbReference type="InterPro" id="IPR038273">
    <property type="entry name" value="Ndc80_sf"/>
</dbReference>
<keyword evidence="6 8" id="KW-0131">Cell cycle</keyword>
<evidence type="ECO:0000256" key="2">
    <source>
        <dbReference type="ARBA" id="ARBA00022454"/>
    </source>
</evidence>
<feature type="region of interest" description="Disordered" evidence="10">
    <location>
        <begin position="1"/>
        <end position="20"/>
    </location>
</feature>
<evidence type="ECO:0000259" key="11">
    <source>
        <dbReference type="Pfam" id="PF03801"/>
    </source>
</evidence>
<feature type="coiled-coil region" evidence="9">
    <location>
        <begin position="169"/>
        <end position="203"/>
    </location>
</feature>
<evidence type="ECO:0000256" key="6">
    <source>
        <dbReference type="ARBA" id="ARBA00023306"/>
    </source>
</evidence>
<dbReference type="Proteomes" id="UP001168098">
    <property type="component" value="Unassembled WGS sequence"/>
</dbReference>
<dbReference type="GO" id="GO:0005634">
    <property type="term" value="C:nucleus"/>
    <property type="evidence" value="ECO:0007669"/>
    <property type="project" value="UniProtKB-SubCell"/>
</dbReference>
<feature type="coiled-coil region" evidence="9">
    <location>
        <begin position="244"/>
        <end position="285"/>
    </location>
</feature>
<comment type="similarity">
    <text evidence="1 8">Belongs to the NDC80/HEC1 family.</text>
</comment>
<evidence type="ECO:0000256" key="9">
    <source>
        <dbReference type="SAM" id="Coils"/>
    </source>
</evidence>